<organism evidence="1 2">
    <name type="scientific">Citrus sinensis</name>
    <name type="common">Sweet orange</name>
    <name type="synonym">Citrus aurantium var. sinensis</name>
    <dbReference type="NCBI Taxonomy" id="2711"/>
    <lineage>
        <taxon>Eukaryota</taxon>
        <taxon>Viridiplantae</taxon>
        <taxon>Streptophyta</taxon>
        <taxon>Embryophyta</taxon>
        <taxon>Tracheophyta</taxon>
        <taxon>Spermatophyta</taxon>
        <taxon>Magnoliopsida</taxon>
        <taxon>eudicotyledons</taxon>
        <taxon>Gunneridae</taxon>
        <taxon>Pentapetalae</taxon>
        <taxon>rosids</taxon>
        <taxon>malvids</taxon>
        <taxon>Sapindales</taxon>
        <taxon>Rutaceae</taxon>
        <taxon>Aurantioideae</taxon>
        <taxon>Citrus</taxon>
    </lineage>
</organism>
<dbReference type="EMBL" id="CM039170">
    <property type="protein sequence ID" value="KAH9801548.1"/>
    <property type="molecule type" value="Genomic_DNA"/>
</dbReference>
<proteinExistence type="predicted"/>
<reference evidence="2" key="1">
    <citation type="journal article" date="2023" name="Hortic. Res.">
        <title>A chromosome-level phased genome enabling allele-level studies in sweet orange: a case study on citrus Huanglongbing tolerance.</title>
        <authorList>
            <person name="Wu B."/>
            <person name="Yu Q."/>
            <person name="Deng Z."/>
            <person name="Duan Y."/>
            <person name="Luo F."/>
            <person name="Gmitter F. Jr."/>
        </authorList>
    </citation>
    <scope>NUCLEOTIDE SEQUENCE [LARGE SCALE GENOMIC DNA]</scope>
    <source>
        <strain evidence="2">cv. Valencia</strain>
    </source>
</reference>
<comment type="caution">
    <text evidence="1">The sequence shown here is derived from an EMBL/GenBank/DDBJ whole genome shotgun (WGS) entry which is preliminary data.</text>
</comment>
<evidence type="ECO:0000313" key="2">
    <source>
        <dbReference type="Proteomes" id="UP000829398"/>
    </source>
</evidence>
<protein>
    <submittedName>
        <fullName evidence="1">TTF-type domain-containing protein</fullName>
    </submittedName>
</protein>
<evidence type="ECO:0000313" key="1">
    <source>
        <dbReference type="EMBL" id="KAH9801548.1"/>
    </source>
</evidence>
<sequence>MSDVEPLPQGPHPQAESLTVEPTPNAQSFDAAPETRNTYLERDPGLRHQIGTYLVNQRDDIRREFQYHWFKKFPWLEYSRVKDSAFCFPCFLFDEIPSNNPKFVIEGFSSWKRVNNGKKMNQILHIDRLINAQTSQQLFENRLRLNTSIIVVKWLAKQACAFRGHDESVNSKNQGNFIELIKHSAECSKEIAQVVLENAPSYAKYTSSDIQKELLNILANKVRNKIRKELGDGKFCILVDKALDECDKEQMVILLRYVDCEGYIRERFFLSCQCHGNYSIENISGQGYDGASNMRGAWNGLQALFLKDCPYAYYIHCFAHQRQLALVGASNDVLDVCLFFSALGLILKYVWEAEIIDLIASGEVQTGTGANQIHTLQRLRATRWSSHFRSVSRLLDLFSVVHEVLGKLVECGPNNSIRGEAKCACESMTSFKFVFILHLLNQVLGVNRLIRLALTLLVSTATTERAFSAMKLIKTTHRNKIENEFLSDCMVIYIEREIADNSDSDAIVDEFSFLKNRRT</sequence>
<dbReference type="Proteomes" id="UP000829398">
    <property type="component" value="Chromosome 1"/>
</dbReference>
<name>A0ACB8NUN0_CITSI</name>
<keyword evidence="2" id="KW-1185">Reference proteome</keyword>
<accession>A0ACB8NUN0</accession>
<gene>
    <name evidence="1" type="ORF">KPL71_001078</name>
</gene>